<dbReference type="SMART" id="SM00276">
    <property type="entry name" value="GLECT"/>
    <property type="match status" value="1"/>
</dbReference>
<dbReference type="VEuPathDB" id="VectorBase:BGLB037226"/>
<dbReference type="PANTHER" id="PTHR11346">
    <property type="entry name" value="GALECTIN"/>
    <property type="match status" value="1"/>
</dbReference>
<dbReference type="InterPro" id="IPR044156">
    <property type="entry name" value="Galectin-like"/>
</dbReference>
<reference evidence="4" key="1">
    <citation type="submission" date="2020-05" db="UniProtKB">
        <authorList>
            <consortium name="EnsemblMetazoa"/>
        </authorList>
    </citation>
    <scope>IDENTIFICATION</scope>
    <source>
        <strain evidence="4">BB02</strain>
    </source>
</reference>
<feature type="domain" description="Galectin" evidence="3">
    <location>
        <begin position="9"/>
        <end position="149"/>
    </location>
</feature>
<gene>
    <name evidence="4" type="primary">106060088</name>
</gene>
<protein>
    <recommendedName>
        <fullName evidence="2">Galectin</fullName>
    </recommendedName>
</protein>
<dbReference type="SUPFAM" id="SSF49899">
    <property type="entry name" value="Concanavalin A-like lectins/glucanases"/>
    <property type="match status" value="1"/>
</dbReference>
<evidence type="ECO:0000256" key="2">
    <source>
        <dbReference type="RuleBase" id="RU102079"/>
    </source>
</evidence>
<sequence>MFPQMTGTLSCQLPEKLKHGDKIIIKGKTSREFKSFSVNLSQHSNIDKECLLHFNPRFRLNPKCTDGLVVLNDKKNSKWQTEERWLNVPFNTNQPFVIEIKVTRSTYEISVKQKDDNSPFYAFNHRVDMHEANFIFINGDVSISCIQYVNSDTRSPEASHLPAICHP</sequence>
<dbReference type="InterPro" id="IPR001079">
    <property type="entry name" value="Galectin_CRD"/>
</dbReference>
<dbReference type="PANTHER" id="PTHR11346:SF147">
    <property type="entry name" value="GALECTIN"/>
    <property type="match status" value="1"/>
</dbReference>
<dbReference type="EnsemblMetazoa" id="BGLB037226-RA">
    <property type="protein sequence ID" value="BGLB037226-PA"/>
    <property type="gene ID" value="BGLB037226"/>
</dbReference>
<dbReference type="CDD" id="cd00070">
    <property type="entry name" value="GLECT"/>
    <property type="match status" value="1"/>
</dbReference>
<keyword evidence="1 2" id="KW-0430">Lectin</keyword>
<dbReference type="InterPro" id="IPR013320">
    <property type="entry name" value="ConA-like_dom_sf"/>
</dbReference>
<dbReference type="GO" id="GO:0030246">
    <property type="term" value="F:carbohydrate binding"/>
    <property type="evidence" value="ECO:0007669"/>
    <property type="project" value="UniProtKB-UniRule"/>
</dbReference>
<dbReference type="PROSITE" id="PS51304">
    <property type="entry name" value="GALECTIN"/>
    <property type="match status" value="1"/>
</dbReference>
<dbReference type="Pfam" id="PF00337">
    <property type="entry name" value="Gal-bind_lectin"/>
    <property type="match status" value="1"/>
</dbReference>
<dbReference type="SMART" id="SM00908">
    <property type="entry name" value="Gal-bind_lectin"/>
    <property type="match status" value="1"/>
</dbReference>
<evidence type="ECO:0000313" key="4">
    <source>
        <dbReference type="EnsemblMetazoa" id="BGLB037226-PA"/>
    </source>
</evidence>
<dbReference type="Gene3D" id="2.60.120.200">
    <property type="match status" value="1"/>
</dbReference>
<evidence type="ECO:0000259" key="3">
    <source>
        <dbReference type="PROSITE" id="PS51304"/>
    </source>
</evidence>
<dbReference type="KEGG" id="bgt:106060088"/>
<evidence type="ECO:0000313" key="5">
    <source>
        <dbReference type="Proteomes" id="UP000076420"/>
    </source>
</evidence>
<evidence type="ECO:0000256" key="1">
    <source>
        <dbReference type="ARBA" id="ARBA00022734"/>
    </source>
</evidence>
<name>A0A2C9M0S4_BIOGL</name>
<organism evidence="4 5">
    <name type="scientific">Biomphalaria glabrata</name>
    <name type="common">Bloodfluke planorb</name>
    <name type="synonym">Freshwater snail</name>
    <dbReference type="NCBI Taxonomy" id="6526"/>
    <lineage>
        <taxon>Eukaryota</taxon>
        <taxon>Metazoa</taxon>
        <taxon>Spiralia</taxon>
        <taxon>Lophotrochozoa</taxon>
        <taxon>Mollusca</taxon>
        <taxon>Gastropoda</taxon>
        <taxon>Heterobranchia</taxon>
        <taxon>Euthyneura</taxon>
        <taxon>Panpulmonata</taxon>
        <taxon>Hygrophila</taxon>
        <taxon>Lymnaeoidea</taxon>
        <taxon>Planorbidae</taxon>
        <taxon>Biomphalaria</taxon>
    </lineage>
</organism>
<dbReference type="Proteomes" id="UP000076420">
    <property type="component" value="Unassembled WGS sequence"/>
</dbReference>
<dbReference type="VEuPathDB" id="VectorBase:BGLAX_051116"/>
<accession>A0A2C9M0S4</accession>
<dbReference type="AlphaFoldDB" id="A0A2C9M0S4"/>
<proteinExistence type="predicted"/>